<dbReference type="Pfam" id="PF05721">
    <property type="entry name" value="PhyH"/>
    <property type="match status" value="1"/>
</dbReference>
<dbReference type="SUPFAM" id="SSF51197">
    <property type="entry name" value="Clavaminate synthase-like"/>
    <property type="match status" value="1"/>
</dbReference>
<organism evidence="2">
    <name type="scientific">Solumvirus sp</name>
    <dbReference type="NCBI Taxonomy" id="2487773"/>
    <lineage>
        <taxon>Viruses</taxon>
        <taxon>Pithoviruses</taxon>
    </lineage>
</organism>
<dbReference type="Pfam" id="PF07498">
    <property type="entry name" value="Rho_N"/>
    <property type="match status" value="1"/>
</dbReference>
<dbReference type="GO" id="GO:0006353">
    <property type="term" value="P:DNA-templated transcription termination"/>
    <property type="evidence" value="ECO:0007669"/>
    <property type="project" value="InterPro"/>
</dbReference>
<sequence length="444" mass="50484">MSDVKTPLKITIKINTNNPTISSPLTSTTSSISVKVTPTVEELQKKTIPQLKELAKEKSIKVPSSLKKADLVQFIYGSLISKNNISSTGKLFTGTQHDRSKCVPMNMDINKDNTLGTSSRATFLSWRDHFKLKGWAVVPAISSQLASQYRERFWDILEDSNPDLKRNDTKTWTKENQPPNSYGVIRSRFGHTKLQWEAREQVHSIFSDIWGTKDLQCSYDGASLMFPKSEEDGKFAEWFHQDAGRWCVGSTTSGGDKKEVTRNFPDYPAVQGILCLTDASTLEDGGLVVMEDSVKIFDQYLKDHPAEGIVASNIDVNDPLLINKKWLKICAPAGSLILFDSRIVHCNMQPLKDTTVSSSMSRYRMCFYISMSPTKFLDIQDKKKRVELYQNNRMTTHWTHGPWFKALPKDPYLYGRTPKCSIDDKKWYHQEKDLTLIQKSMIGL</sequence>
<accession>A0A3G5AHW5</accession>
<dbReference type="EMBL" id="MK072498">
    <property type="protein sequence ID" value="AYV86184.1"/>
    <property type="molecule type" value="Genomic_DNA"/>
</dbReference>
<name>A0A3G5AHW5_9VIRU</name>
<protein>
    <submittedName>
        <fullName evidence="2">Lyase</fullName>
    </submittedName>
</protein>
<reference evidence="2" key="1">
    <citation type="submission" date="2018-10" db="EMBL/GenBank/DDBJ databases">
        <title>Hidden diversity of soil giant viruses.</title>
        <authorList>
            <person name="Schulz F."/>
            <person name="Alteio L."/>
            <person name="Goudeau D."/>
            <person name="Ryan E.M."/>
            <person name="Malmstrom R.R."/>
            <person name="Blanchard J."/>
            <person name="Woyke T."/>
        </authorList>
    </citation>
    <scope>NUCLEOTIDE SEQUENCE</scope>
    <source>
        <strain evidence="2">SMV1</strain>
    </source>
</reference>
<dbReference type="PANTHER" id="PTHR31630:SF6">
    <property type="entry name" value="PHYTANOYL-COA DIOXYGENASE-RELATED"/>
    <property type="match status" value="1"/>
</dbReference>
<dbReference type="InterPro" id="IPR008775">
    <property type="entry name" value="Phytyl_CoA_dOase-like"/>
</dbReference>
<dbReference type="SMART" id="SM00959">
    <property type="entry name" value="Rho_N"/>
    <property type="match status" value="1"/>
</dbReference>
<evidence type="ECO:0000313" key="2">
    <source>
        <dbReference type="EMBL" id="AYV86184.1"/>
    </source>
</evidence>
<keyword evidence="2" id="KW-0456">Lyase</keyword>
<dbReference type="InterPro" id="IPR036361">
    <property type="entry name" value="SAP_dom_sf"/>
</dbReference>
<dbReference type="InterPro" id="IPR036269">
    <property type="entry name" value="Rho_N_sf"/>
</dbReference>
<dbReference type="Gene3D" id="1.10.720.30">
    <property type="entry name" value="SAP domain"/>
    <property type="match status" value="1"/>
</dbReference>
<dbReference type="SUPFAM" id="SSF68912">
    <property type="entry name" value="Rho N-terminal domain-like"/>
    <property type="match status" value="1"/>
</dbReference>
<gene>
    <name evidence="2" type="ORF">Solumvirus1_59</name>
</gene>
<dbReference type="Gene3D" id="2.60.120.620">
    <property type="entry name" value="q2cbj1_9rhob like domain"/>
    <property type="match status" value="1"/>
</dbReference>
<dbReference type="InterPro" id="IPR011112">
    <property type="entry name" value="Rho-like_N"/>
</dbReference>
<dbReference type="PANTHER" id="PTHR31630">
    <property type="entry name" value="PHYTANOYL-COA DIOXYGENASE-RELATED-RELATED"/>
    <property type="match status" value="1"/>
</dbReference>
<dbReference type="GO" id="GO:0016829">
    <property type="term" value="F:lyase activity"/>
    <property type="evidence" value="ECO:0007669"/>
    <property type="project" value="UniProtKB-KW"/>
</dbReference>
<feature type="domain" description="Rho termination factor-like N-terminal" evidence="1">
    <location>
        <begin position="42"/>
        <end position="84"/>
    </location>
</feature>
<proteinExistence type="predicted"/>
<evidence type="ECO:0000259" key="1">
    <source>
        <dbReference type="SMART" id="SM00959"/>
    </source>
</evidence>